<protein>
    <submittedName>
        <fullName evidence="1">Uncharacterized protein</fullName>
    </submittedName>
</protein>
<dbReference type="AlphaFoldDB" id="A0AAD6VQE7"/>
<evidence type="ECO:0000313" key="1">
    <source>
        <dbReference type="EMBL" id="KAJ7219104.1"/>
    </source>
</evidence>
<proteinExistence type="predicted"/>
<comment type="caution">
    <text evidence="1">The sequence shown here is derived from an EMBL/GenBank/DDBJ whole genome shotgun (WGS) entry which is preliminary data.</text>
</comment>
<dbReference type="EMBL" id="JARJCW010000011">
    <property type="protein sequence ID" value="KAJ7219104.1"/>
    <property type="molecule type" value="Genomic_DNA"/>
</dbReference>
<evidence type="ECO:0000313" key="2">
    <source>
        <dbReference type="Proteomes" id="UP001219525"/>
    </source>
</evidence>
<name>A0AAD6VQE7_9AGAR</name>
<reference evidence="1" key="1">
    <citation type="submission" date="2023-03" db="EMBL/GenBank/DDBJ databases">
        <title>Massive genome expansion in bonnet fungi (Mycena s.s.) driven by repeated elements and novel gene families across ecological guilds.</title>
        <authorList>
            <consortium name="Lawrence Berkeley National Laboratory"/>
            <person name="Harder C.B."/>
            <person name="Miyauchi S."/>
            <person name="Viragh M."/>
            <person name="Kuo A."/>
            <person name="Thoen E."/>
            <person name="Andreopoulos B."/>
            <person name="Lu D."/>
            <person name="Skrede I."/>
            <person name="Drula E."/>
            <person name="Henrissat B."/>
            <person name="Morin E."/>
            <person name="Kohler A."/>
            <person name="Barry K."/>
            <person name="LaButti K."/>
            <person name="Morin E."/>
            <person name="Salamov A."/>
            <person name="Lipzen A."/>
            <person name="Mereny Z."/>
            <person name="Hegedus B."/>
            <person name="Baldrian P."/>
            <person name="Stursova M."/>
            <person name="Weitz H."/>
            <person name="Taylor A."/>
            <person name="Grigoriev I.V."/>
            <person name="Nagy L.G."/>
            <person name="Martin F."/>
            <person name="Kauserud H."/>
        </authorList>
    </citation>
    <scope>NUCLEOTIDE SEQUENCE</scope>
    <source>
        <strain evidence="1">9144</strain>
    </source>
</reference>
<organism evidence="1 2">
    <name type="scientific">Mycena pura</name>
    <dbReference type="NCBI Taxonomy" id="153505"/>
    <lineage>
        <taxon>Eukaryota</taxon>
        <taxon>Fungi</taxon>
        <taxon>Dikarya</taxon>
        <taxon>Basidiomycota</taxon>
        <taxon>Agaricomycotina</taxon>
        <taxon>Agaricomycetes</taxon>
        <taxon>Agaricomycetidae</taxon>
        <taxon>Agaricales</taxon>
        <taxon>Marasmiineae</taxon>
        <taxon>Mycenaceae</taxon>
        <taxon>Mycena</taxon>
    </lineage>
</organism>
<dbReference type="Proteomes" id="UP001219525">
    <property type="component" value="Unassembled WGS sequence"/>
</dbReference>
<sequence length="247" mass="26571">MDEPDTSAAQRTHGLLVDSGILHELVASPPLHWYTSAIVHVLSMASCSATLPNHGGRAVRGQKVRNDGATNSCERGVTRCQADFHIYQHLEATSSDFILELTTLTTTNWMSTQAPPSSAAQKAKPKLKTAAKPSWKDIIKEYRFFADDKYGLSTAADVSHLNRAITAGYFWPIWTHKAREDAAGCVERERPAGGASNLKAKADAPVKRSPAHVLVLVVVPVVLSPPSPPSPSSPLPLLVTLSLGHIS</sequence>
<accession>A0AAD6VQE7</accession>
<keyword evidence="2" id="KW-1185">Reference proteome</keyword>
<gene>
    <name evidence="1" type="ORF">GGX14DRAFT_560224</name>
</gene>